<evidence type="ECO:0000259" key="2">
    <source>
        <dbReference type="Pfam" id="PF13439"/>
    </source>
</evidence>
<dbReference type="InterPro" id="IPR028098">
    <property type="entry name" value="Glyco_trans_4-like_N"/>
</dbReference>
<feature type="domain" description="Glycosyltransferase subfamily 4-like N-terminal" evidence="2">
    <location>
        <begin position="22"/>
        <end position="195"/>
    </location>
</feature>
<dbReference type="AlphaFoldDB" id="A0A1F8EXJ2"/>
<dbReference type="STRING" id="1802668.A2831_03445"/>
<accession>A0A1F8EXJ2</accession>
<gene>
    <name evidence="3" type="ORF">A2831_03445</name>
</gene>
<dbReference type="InterPro" id="IPR050194">
    <property type="entry name" value="Glycosyltransferase_grp1"/>
</dbReference>
<sequence>MSNTFARPRSRIALVHDWLLGVGGAENTLKSLHELFPEAPIYTLFHNRKFTDGFLPRAVIRPSNLQRLYKFLGSHKLLTPLMPMAIESINLSEFDLVISSSVAFSKGLILKPRTKHICYCYSPTRQLWDWHAEYKKESGHTPRILTAILQHLLRIWDRNASTRVDHFIAISENVHQRIKKYYGRESTIIYPPVELASVATHQPVVLPKIYSQKPNNYFLIVSRLYKHKNIDIAIRAFNKLGWPLVIIGGGPEFKKLKKLAGANVKLLGHQSDEVVRQFYANCMAFIMPQEEDFGITPIEAMSYGKPVLALARGGALEYIQAGVNGEFFEDPLEEVLANGARILKQNLQNYNPEIIKKTAEKFSAKRFKQQIAEFVEKL</sequence>
<dbReference type="PANTHER" id="PTHR45947:SF3">
    <property type="entry name" value="SULFOQUINOVOSYL TRANSFERASE SQD2"/>
    <property type="match status" value="1"/>
</dbReference>
<evidence type="ECO:0000313" key="3">
    <source>
        <dbReference type="EMBL" id="OGN05573.1"/>
    </source>
</evidence>
<evidence type="ECO:0000259" key="1">
    <source>
        <dbReference type="Pfam" id="PF00534"/>
    </source>
</evidence>
<dbReference type="InterPro" id="IPR001296">
    <property type="entry name" value="Glyco_trans_1"/>
</dbReference>
<protein>
    <recommendedName>
        <fullName evidence="5">Glycosyl transferase family 1 domain-containing protein</fullName>
    </recommendedName>
</protein>
<name>A0A1F8EXJ2_9BACT</name>
<evidence type="ECO:0000313" key="4">
    <source>
        <dbReference type="Proteomes" id="UP000177507"/>
    </source>
</evidence>
<feature type="domain" description="Glycosyl transferase family 1" evidence="1">
    <location>
        <begin position="212"/>
        <end position="346"/>
    </location>
</feature>
<dbReference type="Pfam" id="PF13439">
    <property type="entry name" value="Glyco_transf_4"/>
    <property type="match status" value="1"/>
</dbReference>
<reference evidence="3 4" key="1">
    <citation type="journal article" date="2016" name="Nat. Commun.">
        <title>Thousands of microbial genomes shed light on interconnected biogeochemical processes in an aquifer system.</title>
        <authorList>
            <person name="Anantharaman K."/>
            <person name="Brown C.T."/>
            <person name="Hug L.A."/>
            <person name="Sharon I."/>
            <person name="Castelle C.J."/>
            <person name="Probst A.J."/>
            <person name="Thomas B.C."/>
            <person name="Singh A."/>
            <person name="Wilkins M.J."/>
            <person name="Karaoz U."/>
            <person name="Brodie E.L."/>
            <person name="Williams K.H."/>
            <person name="Hubbard S.S."/>
            <person name="Banfield J.F."/>
        </authorList>
    </citation>
    <scope>NUCLEOTIDE SEQUENCE [LARGE SCALE GENOMIC DNA]</scope>
</reference>
<organism evidence="3 4">
    <name type="scientific">Candidatus Yanofskybacteria bacterium RIFCSPHIGHO2_01_FULL_44_17</name>
    <dbReference type="NCBI Taxonomy" id="1802668"/>
    <lineage>
        <taxon>Bacteria</taxon>
        <taxon>Candidatus Yanofskyibacteriota</taxon>
    </lineage>
</organism>
<dbReference type="Gene3D" id="3.40.50.2000">
    <property type="entry name" value="Glycogen Phosphorylase B"/>
    <property type="match status" value="2"/>
</dbReference>
<comment type="caution">
    <text evidence="3">The sequence shown here is derived from an EMBL/GenBank/DDBJ whole genome shotgun (WGS) entry which is preliminary data.</text>
</comment>
<dbReference type="SUPFAM" id="SSF53756">
    <property type="entry name" value="UDP-Glycosyltransferase/glycogen phosphorylase"/>
    <property type="match status" value="1"/>
</dbReference>
<dbReference type="EMBL" id="MGJI01000007">
    <property type="protein sequence ID" value="OGN05573.1"/>
    <property type="molecule type" value="Genomic_DNA"/>
</dbReference>
<dbReference type="Pfam" id="PF00534">
    <property type="entry name" value="Glycos_transf_1"/>
    <property type="match status" value="1"/>
</dbReference>
<evidence type="ECO:0008006" key="5">
    <source>
        <dbReference type="Google" id="ProtNLM"/>
    </source>
</evidence>
<dbReference type="PANTHER" id="PTHR45947">
    <property type="entry name" value="SULFOQUINOVOSYL TRANSFERASE SQD2"/>
    <property type="match status" value="1"/>
</dbReference>
<dbReference type="GO" id="GO:0016757">
    <property type="term" value="F:glycosyltransferase activity"/>
    <property type="evidence" value="ECO:0007669"/>
    <property type="project" value="InterPro"/>
</dbReference>
<dbReference type="Proteomes" id="UP000177507">
    <property type="component" value="Unassembled WGS sequence"/>
</dbReference>
<proteinExistence type="predicted"/>